<dbReference type="AlphaFoldDB" id="K3X3U4"/>
<name>K3X3U4_GLOUD</name>
<protein>
    <submittedName>
        <fullName evidence="3">Uncharacterized protein</fullName>
    </submittedName>
</protein>
<feature type="transmembrane region" description="Helical" evidence="2">
    <location>
        <begin position="50"/>
        <end position="70"/>
    </location>
</feature>
<dbReference type="HOGENOM" id="CLU_078093_0_0_1"/>
<dbReference type="InParanoid" id="K3X3U4"/>
<feature type="compositionally biased region" description="Low complexity" evidence="1">
    <location>
        <begin position="33"/>
        <end position="42"/>
    </location>
</feature>
<feature type="region of interest" description="Disordered" evidence="1">
    <location>
        <begin position="1"/>
        <end position="42"/>
    </location>
</feature>
<keyword evidence="2" id="KW-0472">Membrane</keyword>
<keyword evidence="2" id="KW-0812">Transmembrane</keyword>
<proteinExistence type="predicted"/>
<dbReference type="eggNOG" id="ENOG502RYS6">
    <property type="taxonomic scope" value="Eukaryota"/>
</dbReference>
<dbReference type="EnsemblProtists" id="PYU1_T011893">
    <property type="protein sequence ID" value="PYU1_T011893"/>
    <property type="gene ID" value="PYU1_G011867"/>
</dbReference>
<evidence type="ECO:0000256" key="2">
    <source>
        <dbReference type="SAM" id="Phobius"/>
    </source>
</evidence>
<evidence type="ECO:0000256" key="1">
    <source>
        <dbReference type="SAM" id="MobiDB-lite"/>
    </source>
</evidence>
<keyword evidence="2" id="KW-1133">Transmembrane helix</keyword>
<evidence type="ECO:0000313" key="3">
    <source>
        <dbReference type="EnsemblProtists" id="PYU1_T011893"/>
    </source>
</evidence>
<accession>K3X3U4</accession>
<feature type="region of interest" description="Disordered" evidence="1">
    <location>
        <begin position="200"/>
        <end position="227"/>
    </location>
</feature>
<organism evidence="3 4">
    <name type="scientific">Globisporangium ultimum (strain ATCC 200006 / CBS 805.95 / DAOM BR144)</name>
    <name type="common">Pythium ultimum</name>
    <dbReference type="NCBI Taxonomy" id="431595"/>
    <lineage>
        <taxon>Eukaryota</taxon>
        <taxon>Sar</taxon>
        <taxon>Stramenopiles</taxon>
        <taxon>Oomycota</taxon>
        <taxon>Peronosporomycetes</taxon>
        <taxon>Pythiales</taxon>
        <taxon>Pythiaceae</taxon>
        <taxon>Globisporangium</taxon>
    </lineage>
</organism>
<dbReference type="OMA" id="QYTPRSA"/>
<reference evidence="4" key="1">
    <citation type="journal article" date="2010" name="Genome Biol.">
        <title>Genome sequence of the necrotrophic plant pathogen Pythium ultimum reveals original pathogenicity mechanisms and effector repertoire.</title>
        <authorList>
            <person name="Levesque C.A."/>
            <person name="Brouwer H."/>
            <person name="Cano L."/>
            <person name="Hamilton J.P."/>
            <person name="Holt C."/>
            <person name="Huitema E."/>
            <person name="Raffaele S."/>
            <person name="Robideau G.P."/>
            <person name="Thines M."/>
            <person name="Win J."/>
            <person name="Zerillo M.M."/>
            <person name="Beakes G.W."/>
            <person name="Boore J.L."/>
            <person name="Busam D."/>
            <person name="Dumas B."/>
            <person name="Ferriera S."/>
            <person name="Fuerstenberg S.I."/>
            <person name="Gachon C.M."/>
            <person name="Gaulin E."/>
            <person name="Govers F."/>
            <person name="Grenville-Briggs L."/>
            <person name="Horner N."/>
            <person name="Hostetler J."/>
            <person name="Jiang R.H."/>
            <person name="Johnson J."/>
            <person name="Krajaejun T."/>
            <person name="Lin H."/>
            <person name="Meijer H.J."/>
            <person name="Moore B."/>
            <person name="Morris P."/>
            <person name="Phuntmart V."/>
            <person name="Puiu D."/>
            <person name="Shetty J."/>
            <person name="Stajich J.E."/>
            <person name="Tripathy S."/>
            <person name="Wawra S."/>
            <person name="van West P."/>
            <person name="Whitty B.R."/>
            <person name="Coutinho P.M."/>
            <person name="Henrissat B."/>
            <person name="Martin F."/>
            <person name="Thomas P.D."/>
            <person name="Tyler B.M."/>
            <person name="De Vries R.P."/>
            <person name="Kamoun S."/>
            <person name="Yandell M."/>
            <person name="Tisserat N."/>
            <person name="Buell C.R."/>
        </authorList>
    </citation>
    <scope>NUCLEOTIDE SEQUENCE</scope>
    <source>
        <strain evidence="4">DAOM:BR144</strain>
    </source>
</reference>
<evidence type="ECO:0000313" key="4">
    <source>
        <dbReference type="Proteomes" id="UP000019132"/>
    </source>
</evidence>
<reference evidence="4" key="2">
    <citation type="submission" date="2010-04" db="EMBL/GenBank/DDBJ databases">
        <authorList>
            <person name="Buell R."/>
            <person name="Hamilton J."/>
            <person name="Hostetler J."/>
        </authorList>
    </citation>
    <scope>NUCLEOTIDE SEQUENCE [LARGE SCALE GENOMIC DNA]</scope>
    <source>
        <strain evidence="4">DAOM:BR144</strain>
    </source>
</reference>
<reference evidence="3" key="3">
    <citation type="submission" date="2015-02" db="UniProtKB">
        <authorList>
            <consortium name="EnsemblProtists"/>
        </authorList>
    </citation>
    <scope>IDENTIFICATION</scope>
    <source>
        <strain evidence="3">DAOM BR144</strain>
    </source>
</reference>
<sequence>MVRSSSIVGAARRMARRPQSNGMRGPCTQQQFSTASTSASASAGPPFKRYFLYTTAIMFGIPGAIGAVFVHNLKTDDEFYNHFNDRYPDLIQAIHQYYPLDDSTKELSERTDIGPVTPTSELLEETMTVVAVLRSNKRVRFQVKGDASEEEIEKLALSHSSTPNDRVVSITFDEDADPESLGSSGVLVEENFGAAPPRAARAAPSQGGVVPQQRPGVGWKSAPKPANKTPAQIEAEIEAIDVRQAALEESKYAGRDVDEADDEIRVLEAQKQELKKLLPRKRFLWIF</sequence>
<dbReference type="EMBL" id="GL376637">
    <property type="status" value="NOT_ANNOTATED_CDS"/>
    <property type="molecule type" value="Genomic_DNA"/>
</dbReference>
<feature type="compositionally biased region" description="Polar residues" evidence="1">
    <location>
        <begin position="18"/>
        <end position="32"/>
    </location>
</feature>
<feature type="compositionally biased region" description="Low complexity" evidence="1">
    <location>
        <begin position="200"/>
        <end position="218"/>
    </location>
</feature>
<dbReference type="Proteomes" id="UP000019132">
    <property type="component" value="Unassembled WGS sequence"/>
</dbReference>
<keyword evidence="4" id="KW-1185">Reference proteome</keyword>
<dbReference type="VEuPathDB" id="FungiDB:PYU1_G011867"/>